<reference evidence="1" key="1">
    <citation type="submission" date="2020-05" db="EMBL/GenBank/DDBJ databases">
        <authorList>
            <person name="Chiriac C."/>
            <person name="Salcher M."/>
            <person name="Ghai R."/>
            <person name="Kavagutti S V."/>
        </authorList>
    </citation>
    <scope>NUCLEOTIDE SEQUENCE</scope>
</reference>
<name>A0A6J7H124_9ZZZZ</name>
<dbReference type="EMBL" id="CAFBLX010000259">
    <property type="protein sequence ID" value="CAB4910355.1"/>
    <property type="molecule type" value="Genomic_DNA"/>
</dbReference>
<accession>A0A6J7H124</accession>
<dbReference type="InterPro" id="IPR018777">
    <property type="entry name" value="Replication_initiator_prot_A"/>
</dbReference>
<protein>
    <submittedName>
        <fullName evidence="1">Unannotated protein</fullName>
    </submittedName>
</protein>
<sequence>MARPMEIQGNLFTLDSPLLGEILGERTVAEFPFFALKKARQLEPMTFQAEGVSIEVSSGKHGIATIYDKEILLYVASIMTDLLDRGGSPARTIRFTAHDLFRITGSNASKRSYTYLIDALRRLRNTVVETNIATGGETQEDNFSWLDHFRVVYAEDVRGEKRVKYIEVTVCDWFYRAVLRDRRLAAYDLDYFTLTPIQRRLYEIAMFHCQPDQPFTLGLEEVAQRMGCGAARLRNARAEITKVAEQDSLPGFSLSLHSEKVPTAGRPRLQTFVTFTARHAQRARPIVPQIATLAGSDDVRSDEQLKVYEDVEMASEAA</sequence>
<organism evidence="1">
    <name type="scientific">freshwater metagenome</name>
    <dbReference type="NCBI Taxonomy" id="449393"/>
    <lineage>
        <taxon>unclassified sequences</taxon>
        <taxon>metagenomes</taxon>
        <taxon>ecological metagenomes</taxon>
    </lineage>
</organism>
<dbReference type="AlphaFoldDB" id="A0A6J7H124"/>
<dbReference type="Pfam" id="PF10134">
    <property type="entry name" value="RPA"/>
    <property type="match status" value="1"/>
</dbReference>
<evidence type="ECO:0000313" key="1">
    <source>
        <dbReference type="EMBL" id="CAB4910355.1"/>
    </source>
</evidence>
<proteinExistence type="predicted"/>
<gene>
    <name evidence="1" type="ORF">UFOPK3472_02989</name>
</gene>